<dbReference type="RefSeq" id="WP_109565413.1">
    <property type="nucleotide sequence ID" value="NZ_QGDJ01000009.1"/>
</dbReference>
<feature type="domain" description="SnoaL-like" evidence="1">
    <location>
        <begin position="14"/>
        <end position="116"/>
    </location>
</feature>
<dbReference type="Pfam" id="PF12680">
    <property type="entry name" value="SnoaL_2"/>
    <property type="match status" value="1"/>
</dbReference>
<reference evidence="2 4" key="2">
    <citation type="submission" date="2018-03" db="EMBL/GenBank/DDBJ databases">
        <title>Genomic Encyclopedia of Archaeal and Bacterial Type Strains, Phase II (KMG-II): from individual species to whole genera.</title>
        <authorList>
            <person name="Goeker M."/>
        </authorList>
    </citation>
    <scope>NUCLEOTIDE SEQUENCE [LARGE SCALE GENOMIC DNA]</scope>
    <source>
        <strain evidence="2 4">DSM 25227</strain>
    </source>
</reference>
<proteinExistence type="predicted"/>
<keyword evidence="4" id="KW-1185">Reference proteome</keyword>
<dbReference type="SUPFAM" id="SSF54427">
    <property type="entry name" value="NTF2-like"/>
    <property type="match status" value="1"/>
</dbReference>
<accession>A0A2Y9AY44</accession>
<evidence type="ECO:0000313" key="5">
    <source>
        <dbReference type="Proteomes" id="UP000251571"/>
    </source>
</evidence>
<dbReference type="InterPro" id="IPR037401">
    <property type="entry name" value="SnoaL-like"/>
</dbReference>
<gene>
    <name evidence="2" type="ORF">BCF38_10991</name>
    <name evidence="3" type="ORF">SAMN05421539_10991</name>
</gene>
<dbReference type="Proteomes" id="UP000251571">
    <property type="component" value="Unassembled WGS sequence"/>
</dbReference>
<name>A0A2Y9AY44_9RHOB</name>
<evidence type="ECO:0000313" key="2">
    <source>
        <dbReference type="EMBL" id="PWJ16206.1"/>
    </source>
</evidence>
<dbReference type="EMBL" id="QGDJ01000009">
    <property type="protein sequence ID" value="PWJ16206.1"/>
    <property type="molecule type" value="Genomic_DNA"/>
</dbReference>
<evidence type="ECO:0000259" key="1">
    <source>
        <dbReference type="Pfam" id="PF12680"/>
    </source>
</evidence>
<sequence length="136" mass="15112">MTDTKSQSEAERVVRTFLAALEARDLDTARALTGPGFEMRFPGTGAMTDFAELMDWAAGRYRRVGKTIDAVESFADEAKSVVYTRGTLAGDWPDGTPFDGIRFIDRFEIVDGRITDQQVWNDLAEMRAARPAEVQA</sequence>
<dbReference type="OrthoDB" id="8635217at2"/>
<evidence type="ECO:0000313" key="3">
    <source>
        <dbReference type="EMBL" id="SSA49234.1"/>
    </source>
</evidence>
<dbReference type="EMBL" id="UETC01000009">
    <property type="protein sequence ID" value="SSA49234.1"/>
    <property type="molecule type" value="Genomic_DNA"/>
</dbReference>
<dbReference type="Proteomes" id="UP000245839">
    <property type="component" value="Unassembled WGS sequence"/>
</dbReference>
<reference evidence="3 5" key="1">
    <citation type="submission" date="2016-10" db="EMBL/GenBank/DDBJ databases">
        <authorList>
            <person name="Cai Z."/>
        </authorList>
    </citation>
    <scope>NUCLEOTIDE SEQUENCE [LARGE SCALE GENOMIC DNA]</scope>
    <source>
        <strain evidence="3 5">DSM 25227</strain>
    </source>
</reference>
<dbReference type="AlphaFoldDB" id="A0A2Y9AY44"/>
<dbReference type="Gene3D" id="3.10.450.50">
    <property type="match status" value="1"/>
</dbReference>
<protein>
    <submittedName>
        <fullName evidence="3">SnoaL-like domain-containing protein</fullName>
    </submittedName>
    <submittedName>
        <fullName evidence="2">SnoaL-like protein</fullName>
    </submittedName>
</protein>
<evidence type="ECO:0000313" key="4">
    <source>
        <dbReference type="Proteomes" id="UP000245839"/>
    </source>
</evidence>
<organism evidence="3 5">
    <name type="scientific">Jannaschia seohaensis</name>
    <dbReference type="NCBI Taxonomy" id="475081"/>
    <lineage>
        <taxon>Bacteria</taxon>
        <taxon>Pseudomonadati</taxon>
        <taxon>Pseudomonadota</taxon>
        <taxon>Alphaproteobacteria</taxon>
        <taxon>Rhodobacterales</taxon>
        <taxon>Roseobacteraceae</taxon>
        <taxon>Jannaschia</taxon>
    </lineage>
</organism>
<dbReference type="InterPro" id="IPR032710">
    <property type="entry name" value="NTF2-like_dom_sf"/>
</dbReference>